<feature type="region of interest" description="Disordered" evidence="1">
    <location>
        <begin position="1"/>
        <end position="22"/>
    </location>
</feature>
<protein>
    <submittedName>
        <fullName evidence="2">Uncharacterized protein</fullName>
    </submittedName>
</protein>
<name>A0A5J4WFC6_9EUKA</name>
<comment type="caution">
    <text evidence="2">The sequence shown here is derived from an EMBL/GenBank/DDBJ whole genome shotgun (WGS) entry which is preliminary data.</text>
</comment>
<organism evidence="2 3">
    <name type="scientific">Streblomastix strix</name>
    <dbReference type="NCBI Taxonomy" id="222440"/>
    <lineage>
        <taxon>Eukaryota</taxon>
        <taxon>Metamonada</taxon>
        <taxon>Preaxostyla</taxon>
        <taxon>Oxymonadida</taxon>
        <taxon>Streblomastigidae</taxon>
        <taxon>Streblomastix</taxon>
    </lineage>
</organism>
<dbReference type="AlphaFoldDB" id="A0A5J4WFC6"/>
<accession>A0A5J4WFC6</accession>
<gene>
    <name evidence="2" type="ORF">EZS28_010789</name>
</gene>
<evidence type="ECO:0000313" key="3">
    <source>
        <dbReference type="Proteomes" id="UP000324800"/>
    </source>
</evidence>
<reference evidence="2 3" key="1">
    <citation type="submission" date="2019-03" db="EMBL/GenBank/DDBJ databases">
        <title>Single cell metagenomics reveals metabolic interactions within the superorganism composed of flagellate Streblomastix strix and complex community of Bacteroidetes bacteria on its surface.</title>
        <authorList>
            <person name="Treitli S.C."/>
            <person name="Kolisko M."/>
            <person name="Husnik F."/>
            <person name="Keeling P."/>
            <person name="Hampl V."/>
        </authorList>
    </citation>
    <scope>NUCLEOTIDE SEQUENCE [LARGE SCALE GENOMIC DNA]</scope>
    <source>
        <strain evidence="2">ST1C</strain>
    </source>
</reference>
<dbReference type="EMBL" id="SNRW01002165">
    <property type="protein sequence ID" value="KAA6393687.1"/>
    <property type="molecule type" value="Genomic_DNA"/>
</dbReference>
<sequence>MQTREWRRYLSQSDTSSTSPTGYGGGMFLTGNGDYDSLSKMLDFRKMKIYGNIADKAGQSLYVAITKIVEWCKKGTAGEYVKRNYSEGISNINEPKAIPVNSSTFITYFVSTSTSLIISQTATTRTFRNYPLDSTLLSSILIKANGGFNFHMQSSGPQIGKCLVSAFIGVNHIISNLNMKNVVSYENINKIDFMVVGSICIVDIQFENITMVVSTAFGGTIGAIIQSSYKLEISNCQFTTCKAQDIIGGAIYVTTFLDEAYITFSYTQIIGCQVLSSREFYARMTLMDNQSQKIHANFNNAKQLQVKTEEFMQKFQQ</sequence>
<evidence type="ECO:0000256" key="1">
    <source>
        <dbReference type="SAM" id="MobiDB-lite"/>
    </source>
</evidence>
<dbReference type="Proteomes" id="UP000324800">
    <property type="component" value="Unassembled WGS sequence"/>
</dbReference>
<proteinExistence type="predicted"/>
<evidence type="ECO:0000313" key="2">
    <source>
        <dbReference type="EMBL" id="KAA6393687.1"/>
    </source>
</evidence>